<evidence type="ECO:0000313" key="2">
    <source>
        <dbReference type="EMBL" id="CAD9318935.1"/>
    </source>
</evidence>
<name>A0A7S2E6X4_TRICV</name>
<evidence type="ECO:0000256" key="1">
    <source>
        <dbReference type="SAM" id="SignalP"/>
    </source>
</evidence>
<organism evidence="2">
    <name type="scientific">Trieres chinensis</name>
    <name type="common">Marine centric diatom</name>
    <name type="synonym">Odontella sinensis</name>
    <dbReference type="NCBI Taxonomy" id="1514140"/>
    <lineage>
        <taxon>Eukaryota</taxon>
        <taxon>Sar</taxon>
        <taxon>Stramenopiles</taxon>
        <taxon>Ochrophyta</taxon>
        <taxon>Bacillariophyta</taxon>
        <taxon>Mediophyceae</taxon>
        <taxon>Biddulphiophycidae</taxon>
        <taxon>Eupodiscales</taxon>
        <taxon>Parodontellaceae</taxon>
        <taxon>Trieres</taxon>
    </lineage>
</organism>
<sequence>MILTAKDFLLASVLLFLASPSLTVAFAPGRTTGFRTQGRHEALDRGHFVGSCTMVKELSLFDDEGEDVAVGDTADIPSDSASLYEALKTRRDQIDQGIGKRYLSCSKKGPLNVHSDPKCGPYATHNIVGKLEQGQIVTSVGAPLGNWIHHDGGGWSLAKFEGHDALLPIEE</sequence>
<evidence type="ECO:0008006" key="3">
    <source>
        <dbReference type="Google" id="ProtNLM"/>
    </source>
</evidence>
<proteinExistence type="predicted"/>
<gene>
    <name evidence="2" type="ORF">OSIN01602_LOCUS234</name>
</gene>
<reference evidence="2" key="1">
    <citation type="submission" date="2021-01" db="EMBL/GenBank/DDBJ databases">
        <authorList>
            <person name="Corre E."/>
            <person name="Pelletier E."/>
            <person name="Niang G."/>
            <person name="Scheremetjew M."/>
            <person name="Finn R."/>
            <person name="Kale V."/>
            <person name="Holt S."/>
            <person name="Cochrane G."/>
            <person name="Meng A."/>
            <person name="Brown T."/>
            <person name="Cohen L."/>
        </authorList>
    </citation>
    <scope>NUCLEOTIDE SEQUENCE</scope>
    <source>
        <strain evidence="2">Grunow 1884</strain>
    </source>
</reference>
<protein>
    <recommendedName>
        <fullName evidence="3">SH3 domain-containing protein</fullName>
    </recommendedName>
</protein>
<keyword evidence="1" id="KW-0732">Signal</keyword>
<dbReference type="AlphaFoldDB" id="A0A7S2E6X4"/>
<accession>A0A7S2E6X4</accession>
<feature type="signal peptide" evidence="1">
    <location>
        <begin position="1"/>
        <end position="25"/>
    </location>
</feature>
<feature type="chain" id="PRO_5031153488" description="SH3 domain-containing protein" evidence="1">
    <location>
        <begin position="26"/>
        <end position="171"/>
    </location>
</feature>
<dbReference type="EMBL" id="HBGO01000459">
    <property type="protein sequence ID" value="CAD9318935.1"/>
    <property type="molecule type" value="Transcribed_RNA"/>
</dbReference>